<dbReference type="AlphaFoldDB" id="A0A9D4K547"/>
<reference evidence="2" key="2">
    <citation type="submission" date="2020-11" db="EMBL/GenBank/DDBJ databases">
        <authorList>
            <person name="McCartney M.A."/>
            <person name="Auch B."/>
            <person name="Kono T."/>
            <person name="Mallez S."/>
            <person name="Becker A."/>
            <person name="Gohl D.M."/>
            <person name="Silverstein K.A.T."/>
            <person name="Koren S."/>
            <person name="Bechman K.B."/>
            <person name="Herman A."/>
            <person name="Abrahante J.E."/>
            <person name="Garbe J."/>
        </authorList>
    </citation>
    <scope>NUCLEOTIDE SEQUENCE</scope>
    <source>
        <strain evidence="2">Duluth1</strain>
        <tissue evidence="2">Whole animal</tissue>
    </source>
</reference>
<feature type="region of interest" description="Disordered" evidence="1">
    <location>
        <begin position="1"/>
        <end position="50"/>
    </location>
</feature>
<evidence type="ECO:0000256" key="1">
    <source>
        <dbReference type="SAM" id="MobiDB-lite"/>
    </source>
</evidence>
<dbReference type="Proteomes" id="UP000828390">
    <property type="component" value="Unassembled WGS sequence"/>
</dbReference>
<protein>
    <submittedName>
        <fullName evidence="2">Uncharacterized protein</fullName>
    </submittedName>
</protein>
<sequence>MPQSGRSTTKRGRVQTRQGRRSQPTAPPRSSILPKTFRVPRNLHYPDSTRGSAAWITPTLKLVL</sequence>
<feature type="compositionally biased region" description="Basic residues" evidence="1">
    <location>
        <begin position="8"/>
        <end position="20"/>
    </location>
</feature>
<comment type="caution">
    <text evidence="2">The sequence shown here is derived from an EMBL/GenBank/DDBJ whole genome shotgun (WGS) entry which is preliminary data.</text>
</comment>
<accession>A0A9D4K547</accession>
<evidence type="ECO:0000313" key="3">
    <source>
        <dbReference type="Proteomes" id="UP000828390"/>
    </source>
</evidence>
<evidence type="ECO:0000313" key="2">
    <source>
        <dbReference type="EMBL" id="KAH3833126.1"/>
    </source>
</evidence>
<name>A0A9D4K547_DREPO</name>
<gene>
    <name evidence="2" type="ORF">DPMN_106427</name>
</gene>
<proteinExistence type="predicted"/>
<keyword evidence="3" id="KW-1185">Reference proteome</keyword>
<reference evidence="2" key="1">
    <citation type="journal article" date="2019" name="bioRxiv">
        <title>The Genome of the Zebra Mussel, Dreissena polymorpha: A Resource for Invasive Species Research.</title>
        <authorList>
            <person name="McCartney M.A."/>
            <person name="Auch B."/>
            <person name="Kono T."/>
            <person name="Mallez S."/>
            <person name="Zhang Y."/>
            <person name="Obille A."/>
            <person name="Becker A."/>
            <person name="Abrahante J.E."/>
            <person name="Garbe J."/>
            <person name="Badalamenti J.P."/>
            <person name="Herman A."/>
            <person name="Mangelson H."/>
            <person name="Liachko I."/>
            <person name="Sullivan S."/>
            <person name="Sone E.D."/>
            <person name="Koren S."/>
            <person name="Silverstein K.A.T."/>
            <person name="Beckman K.B."/>
            <person name="Gohl D.M."/>
        </authorList>
    </citation>
    <scope>NUCLEOTIDE SEQUENCE</scope>
    <source>
        <strain evidence="2">Duluth1</strain>
        <tissue evidence="2">Whole animal</tissue>
    </source>
</reference>
<dbReference type="EMBL" id="JAIWYP010000004">
    <property type="protein sequence ID" value="KAH3833126.1"/>
    <property type="molecule type" value="Genomic_DNA"/>
</dbReference>
<organism evidence="2 3">
    <name type="scientific">Dreissena polymorpha</name>
    <name type="common">Zebra mussel</name>
    <name type="synonym">Mytilus polymorpha</name>
    <dbReference type="NCBI Taxonomy" id="45954"/>
    <lineage>
        <taxon>Eukaryota</taxon>
        <taxon>Metazoa</taxon>
        <taxon>Spiralia</taxon>
        <taxon>Lophotrochozoa</taxon>
        <taxon>Mollusca</taxon>
        <taxon>Bivalvia</taxon>
        <taxon>Autobranchia</taxon>
        <taxon>Heteroconchia</taxon>
        <taxon>Euheterodonta</taxon>
        <taxon>Imparidentia</taxon>
        <taxon>Neoheterodontei</taxon>
        <taxon>Myida</taxon>
        <taxon>Dreissenoidea</taxon>
        <taxon>Dreissenidae</taxon>
        <taxon>Dreissena</taxon>
    </lineage>
</organism>